<evidence type="ECO:0000256" key="4">
    <source>
        <dbReference type="ARBA" id="ARBA00023002"/>
    </source>
</evidence>
<evidence type="ECO:0000256" key="2">
    <source>
        <dbReference type="ARBA" id="ARBA00022630"/>
    </source>
</evidence>
<reference evidence="6 7" key="1">
    <citation type="submission" date="2019-11" db="EMBL/GenBank/DDBJ databases">
        <authorList>
            <person name="Jiang L.-Q."/>
        </authorList>
    </citation>
    <scope>NUCLEOTIDE SEQUENCE [LARGE SCALE GENOMIC DNA]</scope>
    <source>
        <strain evidence="6 7">YIM 132087</strain>
    </source>
</reference>
<keyword evidence="3" id="KW-0274">FAD</keyword>
<dbReference type="EMBL" id="WLYK01000009">
    <property type="protein sequence ID" value="MTD16274.1"/>
    <property type="molecule type" value="Genomic_DNA"/>
</dbReference>
<evidence type="ECO:0000259" key="5">
    <source>
        <dbReference type="Pfam" id="PF01266"/>
    </source>
</evidence>
<keyword evidence="2" id="KW-0285">Flavoprotein</keyword>
<dbReference type="Proteomes" id="UP000460221">
    <property type="component" value="Unassembled WGS sequence"/>
</dbReference>
<dbReference type="AlphaFoldDB" id="A0A7K1FTX8"/>
<dbReference type="Pfam" id="PF01266">
    <property type="entry name" value="DAO"/>
    <property type="match status" value="1"/>
</dbReference>
<proteinExistence type="predicted"/>
<keyword evidence="4 6" id="KW-0560">Oxidoreductase</keyword>
<evidence type="ECO:0000313" key="7">
    <source>
        <dbReference type="Proteomes" id="UP000460221"/>
    </source>
</evidence>
<accession>A0A7K1FTX8</accession>
<feature type="domain" description="FAD dependent oxidoreductase" evidence="5">
    <location>
        <begin position="7"/>
        <end position="358"/>
    </location>
</feature>
<dbReference type="NCBIfam" id="NF008425">
    <property type="entry name" value="PRK11259.1"/>
    <property type="match status" value="1"/>
</dbReference>
<protein>
    <submittedName>
        <fullName evidence="6">N-methyl-L-tryptophan oxidase</fullName>
        <ecNumber evidence="6">1.5.3.2</ecNumber>
    </submittedName>
</protein>
<dbReference type="SUPFAM" id="SSF51905">
    <property type="entry name" value="FAD/NAD(P)-binding domain"/>
    <property type="match status" value="1"/>
</dbReference>
<evidence type="ECO:0000313" key="6">
    <source>
        <dbReference type="EMBL" id="MTD16274.1"/>
    </source>
</evidence>
<dbReference type="EC" id="1.5.3.2" evidence="6"/>
<comment type="cofactor">
    <cofactor evidence="1">
        <name>FAD</name>
        <dbReference type="ChEBI" id="CHEBI:57692"/>
    </cofactor>
</comment>
<dbReference type="Gene3D" id="3.50.50.60">
    <property type="entry name" value="FAD/NAD(P)-binding domain"/>
    <property type="match status" value="1"/>
</dbReference>
<dbReference type="InterPro" id="IPR006076">
    <property type="entry name" value="FAD-dep_OxRdtase"/>
</dbReference>
<evidence type="ECO:0000256" key="1">
    <source>
        <dbReference type="ARBA" id="ARBA00001974"/>
    </source>
</evidence>
<evidence type="ECO:0000256" key="3">
    <source>
        <dbReference type="ARBA" id="ARBA00022827"/>
    </source>
</evidence>
<sequence length="385" mass="40168">MPEQVADLAVIGLGTFGSMAAWRATRRSGVRVVGLDTYVGAHSHGSYAGESRLYRSLYHEGSRYVPLLQESDRLWGELEALTGAGLLLRTGVLTVSPPDRPELAGVFASAAGFGLPHEVLDTAELARRFPQHRLSGGEIGVLDPRGGVLRSEAAVHAAQTAARAAGARLHGGNGVTAVDLTTDPVTVHTRSGTVRAGKVVVATGSTRQPLVPVPGLPPLVRRRLLLTWFLADRPADFAPSVFPAFLRDHGPVHLFGAPTLDGATVKVATTDVWGDVPVDQDLPGAPSRRQLSAFGATVAGLLPGLGPEPVRVSVHQDVYTPDRTPLVVSGPDPRAVVVTGFSGHGFKMAPAVGELAVALALGERTDSPFAVGGRPTGTRIEEGVA</sequence>
<dbReference type="PANTHER" id="PTHR10961:SF7">
    <property type="entry name" value="FAD DEPENDENT OXIDOREDUCTASE DOMAIN-CONTAINING PROTEIN"/>
    <property type="match status" value="1"/>
</dbReference>
<dbReference type="RefSeq" id="WP_154770290.1">
    <property type="nucleotide sequence ID" value="NZ_WLYK01000009.1"/>
</dbReference>
<dbReference type="GO" id="GO:0050131">
    <property type="term" value="F:N-methyl-L-amino-acid oxidase activity"/>
    <property type="evidence" value="ECO:0007669"/>
    <property type="project" value="UniProtKB-EC"/>
</dbReference>
<dbReference type="GO" id="GO:0050660">
    <property type="term" value="F:flavin adenine dinucleotide binding"/>
    <property type="evidence" value="ECO:0007669"/>
    <property type="project" value="InterPro"/>
</dbReference>
<dbReference type="PANTHER" id="PTHR10961">
    <property type="entry name" value="PEROXISOMAL SARCOSINE OXIDASE"/>
    <property type="match status" value="1"/>
</dbReference>
<keyword evidence="7" id="KW-1185">Reference proteome</keyword>
<dbReference type="GO" id="GO:0008115">
    <property type="term" value="F:sarcosine oxidase activity"/>
    <property type="evidence" value="ECO:0007669"/>
    <property type="project" value="TreeGrafter"/>
</dbReference>
<dbReference type="SUPFAM" id="SSF54373">
    <property type="entry name" value="FAD-linked reductases, C-terminal domain"/>
    <property type="match status" value="1"/>
</dbReference>
<name>A0A7K1FTX8_9ACTN</name>
<gene>
    <name evidence="6" type="primary">solA</name>
    <name evidence="6" type="ORF">GIS00_20245</name>
</gene>
<dbReference type="Gene3D" id="3.30.9.10">
    <property type="entry name" value="D-Amino Acid Oxidase, subunit A, domain 2"/>
    <property type="match status" value="1"/>
</dbReference>
<organism evidence="6 7">
    <name type="scientific">Nakamurella alba</name>
    <dbReference type="NCBI Taxonomy" id="2665158"/>
    <lineage>
        <taxon>Bacteria</taxon>
        <taxon>Bacillati</taxon>
        <taxon>Actinomycetota</taxon>
        <taxon>Actinomycetes</taxon>
        <taxon>Nakamurellales</taxon>
        <taxon>Nakamurellaceae</taxon>
        <taxon>Nakamurella</taxon>
    </lineage>
</organism>
<dbReference type="InterPro" id="IPR036188">
    <property type="entry name" value="FAD/NAD-bd_sf"/>
</dbReference>
<dbReference type="InterPro" id="IPR045170">
    <property type="entry name" value="MTOX"/>
</dbReference>
<comment type="caution">
    <text evidence="6">The sequence shown here is derived from an EMBL/GenBank/DDBJ whole genome shotgun (WGS) entry which is preliminary data.</text>
</comment>